<evidence type="ECO:0000313" key="3">
    <source>
        <dbReference type="Proteomes" id="UP000005240"/>
    </source>
</evidence>
<dbReference type="EnsemblFungi" id="PTTG_11653-t43_1">
    <property type="protein sequence ID" value="PTTG_11653-t43_1-p1"/>
    <property type="gene ID" value="PTTG_11653"/>
</dbReference>
<evidence type="ECO:0000313" key="2">
    <source>
        <dbReference type="EnsemblFungi" id="PTTG_11653-t43_1-p1"/>
    </source>
</evidence>
<accession>A0A180GWX1</accession>
<dbReference type="AlphaFoldDB" id="A0A180GWX1"/>
<keyword evidence="3" id="KW-1185">Reference proteome</keyword>
<gene>
    <name evidence="1" type="ORF">PTTG_11653</name>
</gene>
<name>A0A180GWX1_PUCT1</name>
<reference evidence="1" key="2">
    <citation type="submission" date="2016-05" db="EMBL/GenBank/DDBJ databases">
        <title>Comparative analysis highlights variable genome content of wheat rusts and divergence of the mating loci.</title>
        <authorList>
            <person name="Cuomo C.A."/>
            <person name="Bakkeren G."/>
            <person name="Szabo L."/>
            <person name="Khalil H."/>
            <person name="Joly D."/>
            <person name="Goldberg J."/>
            <person name="Young S."/>
            <person name="Zeng Q."/>
            <person name="Fellers J."/>
        </authorList>
    </citation>
    <scope>NUCLEOTIDE SEQUENCE [LARGE SCALE GENOMIC DNA]</scope>
    <source>
        <strain evidence="1">1-1 BBBD Race 1</strain>
    </source>
</reference>
<dbReference type="EMBL" id="ADAS02000016">
    <property type="protein sequence ID" value="OAV97024.1"/>
    <property type="molecule type" value="Genomic_DNA"/>
</dbReference>
<evidence type="ECO:0000313" key="1">
    <source>
        <dbReference type="EMBL" id="OAV97024.1"/>
    </source>
</evidence>
<dbReference type="VEuPathDB" id="FungiDB:PTTG_11653"/>
<sequence length="249" mass="28923">MPGSMVRIRCGSFSWVDFQSEHLFIYSQRRIPVPIAFHRLDIVSLVSHSDQEQKMVKAPRKYDDQLENTFLLLVERLETFYSNEKRFTRFSITGHFNHAMDYHLLITPKAFFKPRKIEIHDQLFKENFFDSESNGNRMVTSRKNKEWTFKISEDQSYTFYQKITARSGYIVCDSNGKAVAKLNAKKKPLSGHDYYQIEIDQRHPIMNILTVVGLLLTIKEENELQRAAGGINTFTLGAVGINTFNVGQI</sequence>
<protein>
    <submittedName>
        <fullName evidence="1 2">Uncharacterized protein</fullName>
    </submittedName>
</protein>
<organism evidence="1">
    <name type="scientific">Puccinia triticina (isolate 1-1 / race 1 (BBBD))</name>
    <name type="common">Brown leaf rust fungus</name>
    <dbReference type="NCBI Taxonomy" id="630390"/>
    <lineage>
        <taxon>Eukaryota</taxon>
        <taxon>Fungi</taxon>
        <taxon>Dikarya</taxon>
        <taxon>Basidiomycota</taxon>
        <taxon>Pucciniomycotina</taxon>
        <taxon>Pucciniomycetes</taxon>
        <taxon>Pucciniales</taxon>
        <taxon>Pucciniaceae</taxon>
        <taxon>Puccinia</taxon>
    </lineage>
</organism>
<reference evidence="2" key="4">
    <citation type="submission" date="2025-05" db="UniProtKB">
        <authorList>
            <consortium name="EnsemblFungi"/>
        </authorList>
    </citation>
    <scope>IDENTIFICATION</scope>
    <source>
        <strain evidence="2">isolate 1-1 / race 1 (BBBD)</strain>
    </source>
</reference>
<dbReference type="OrthoDB" id="2499575at2759"/>
<dbReference type="Proteomes" id="UP000005240">
    <property type="component" value="Unassembled WGS sequence"/>
</dbReference>
<proteinExistence type="predicted"/>
<reference evidence="1" key="1">
    <citation type="submission" date="2009-11" db="EMBL/GenBank/DDBJ databases">
        <authorList>
            <consortium name="The Broad Institute Genome Sequencing Platform"/>
            <person name="Ward D."/>
            <person name="Feldgarden M."/>
            <person name="Earl A."/>
            <person name="Young S.K."/>
            <person name="Zeng Q."/>
            <person name="Koehrsen M."/>
            <person name="Alvarado L."/>
            <person name="Berlin A."/>
            <person name="Bochicchio J."/>
            <person name="Borenstein D."/>
            <person name="Chapman S.B."/>
            <person name="Chen Z."/>
            <person name="Engels R."/>
            <person name="Freedman E."/>
            <person name="Gellesch M."/>
            <person name="Goldberg J."/>
            <person name="Griggs A."/>
            <person name="Gujja S."/>
            <person name="Heilman E."/>
            <person name="Heiman D."/>
            <person name="Hepburn T."/>
            <person name="Howarth C."/>
            <person name="Jen D."/>
            <person name="Larson L."/>
            <person name="Lewis B."/>
            <person name="Mehta T."/>
            <person name="Park D."/>
            <person name="Pearson M."/>
            <person name="Roberts A."/>
            <person name="Saif S."/>
            <person name="Shea T."/>
            <person name="Shenoy N."/>
            <person name="Sisk P."/>
            <person name="Stolte C."/>
            <person name="Sykes S."/>
            <person name="Thomson T."/>
            <person name="Walk T."/>
            <person name="White J."/>
            <person name="Yandava C."/>
            <person name="Izard J."/>
            <person name="Baranova O.V."/>
            <person name="Blanton J.M."/>
            <person name="Tanner A.C."/>
            <person name="Dewhirst F.E."/>
            <person name="Haas B."/>
            <person name="Nusbaum C."/>
            <person name="Birren B."/>
        </authorList>
    </citation>
    <scope>NUCLEOTIDE SEQUENCE [LARGE SCALE GENOMIC DNA]</scope>
    <source>
        <strain evidence="1">1-1 BBBD Race 1</strain>
    </source>
</reference>
<reference evidence="2 3" key="3">
    <citation type="journal article" date="2017" name="G3 (Bethesda)">
        <title>Comparative analysis highlights variable genome content of wheat rusts and divergence of the mating loci.</title>
        <authorList>
            <person name="Cuomo C.A."/>
            <person name="Bakkeren G."/>
            <person name="Khalil H.B."/>
            <person name="Panwar V."/>
            <person name="Joly D."/>
            <person name="Linning R."/>
            <person name="Sakthikumar S."/>
            <person name="Song X."/>
            <person name="Adiconis X."/>
            <person name="Fan L."/>
            <person name="Goldberg J.M."/>
            <person name="Levin J.Z."/>
            <person name="Young S."/>
            <person name="Zeng Q."/>
            <person name="Anikster Y."/>
            <person name="Bruce M."/>
            <person name="Wang M."/>
            <person name="Yin C."/>
            <person name="McCallum B."/>
            <person name="Szabo L.J."/>
            <person name="Hulbert S."/>
            <person name="Chen X."/>
            <person name="Fellers J.P."/>
        </authorList>
    </citation>
    <scope>NUCLEOTIDE SEQUENCE</scope>
    <source>
        <strain evidence="2">isolate 1-1 / race 1 (BBBD)</strain>
        <strain evidence="3">Isolate 1-1 / race 1 (BBBD)</strain>
    </source>
</reference>